<name>A0ABR7Y5A1_9SPHI</name>
<dbReference type="RefSeq" id="WP_190309593.1">
    <property type="nucleotide sequence ID" value="NZ_JACNYK010000003.1"/>
</dbReference>
<proteinExistence type="predicted"/>
<dbReference type="EMBL" id="JACNYK010000003">
    <property type="protein sequence ID" value="MBD1426433.1"/>
    <property type="molecule type" value="Genomic_DNA"/>
</dbReference>
<gene>
    <name evidence="1" type="ORF">H8B17_12645</name>
</gene>
<accession>A0ABR7Y5A1</accession>
<reference evidence="1 2" key="1">
    <citation type="submission" date="2020-08" db="EMBL/GenBank/DDBJ databases">
        <title>Sphingobacterium sp. DN00404 isolated from aquaculture water.</title>
        <authorList>
            <person name="Zhang M."/>
        </authorList>
    </citation>
    <scope>NUCLEOTIDE SEQUENCE [LARGE SCALE GENOMIC DNA]</scope>
    <source>
        <strain evidence="1 2">KCTC 32294</strain>
    </source>
</reference>
<evidence type="ECO:0000313" key="2">
    <source>
        <dbReference type="Proteomes" id="UP000606494"/>
    </source>
</evidence>
<dbReference type="PROSITE" id="PS51257">
    <property type="entry name" value="PROKAR_LIPOPROTEIN"/>
    <property type="match status" value="1"/>
</dbReference>
<evidence type="ECO:0008006" key="3">
    <source>
        <dbReference type="Google" id="ProtNLM"/>
    </source>
</evidence>
<dbReference type="Proteomes" id="UP000606494">
    <property type="component" value="Unassembled WGS sequence"/>
</dbReference>
<organism evidence="1 2">
    <name type="scientific">Sphingobacterium arenae</name>
    <dbReference type="NCBI Taxonomy" id="1280598"/>
    <lineage>
        <taxon>Bacteria</taxon>
        <taxon>Pseudomonadati</taxon>
        <taxon>Bacteroidota</taxon>
        <taxon>Sphingobacteriia</taxon>
        <taxon>Sphingobacteriales</taxon>
        <taxon>Sphingobacteriaceae</taxon>
        <taxon>Sphingobacterium</taxon>
    </lineage>
</organism>
<evidence type="ECO:0000313" key="1">
    <source>
        <dbReference type="EMBL" id="MBD1426433.1"/>
    </source>
</evidence>
<sequence>MKLNTLFVVGVCATTLFMSCGSETAQEKQLRLTHTTLIDGDTYQFFQLVGAKVIYEKDYASYVAGVANSSQAKQLAEKSKEVYGSLIPGLDSLAITKQVDFPIKGAEKFVATNNVDTVALQTSISYADDRYIDHVQHEAAVVKDQLQRMTRNTDKDVRTFAEANLAKVTELFTLAGGKEDASAHH</sequence>
<comment type="caution">
    <text evidence="1">The sequence shown here is derived from an EMBL/GenBank/DDBJ whole genome shotgun (WGS) entry which is preliminary data.</text>
</comment>
<protein>
    <recommendedName>
        <fullName evidence="3">DUF4142 domain-containing protein</fullName>
    </recommendedName>
</protein>
<keyword evidence="2" id="KW-1185">Reference proteome</keyword>